<evidence type="ECO:0000256" key="6">
    <source>
        <dbReference type="ARBA" id="ARBA00023242"/>
    </source>
</evidence>
<evidence type="ECO:0000256" key="3">
    <source>
        <dbReference type="ARBA" id="ARBA00022127"/>
    </source>
</evidence>
<dbReference type="AlphaFoldDB" id="A0AAN6RLJ2"/>
<dbReference type="PANTHER" id="PTHR11089:SF9">
    <property type="entry name" value="NUCLEOLAR GTP-BINDING PROTEIN 2"/>
    <property type="match status" value="1"/>
</dbReference>
<dbReference type="FunFam" id="3.40.50.300:FF:000559">
    <property type="entry name" value="Nuclear/nucleolar GTPase 2"/>
    <property type="match status" value="1"/>
</dbReference>
<evidence type="ECO:0000313" key="11">
    <source>
        <dbReference type="Proteomes" id="UP001280581"/>
    </source>
</evidence>
<dbReference type="Gene3D" id="3.40.50.300">
    <property type="entry name" value="P-loop containing nucleotide triphosphate hydrolases"/>
    <property type="match status" value="1"/>
</dbReference>
<feature type="compositionally biased region" description="Acidic residues" evidence="8">
    <location>
        <begin position="576"/>
        <end position="585"/>
    </location>
</feature>
<keyword evidence="4 7" id="KW-0547">Nucleotide-binding</keyword>
<dbReference type="InterPro" id="IPR027417">
    <property type="entry name" value="P-loop_NTPase"/>
</dbReference>
<evidence type="ECO:0000313" key="10">
    <source>
        <dbReference type="EMBL" id="KAK3216833.1"/>
    </source>
</evidence>
<dbReference type="PRINTS" id="PR00326">
    <property type="entry name" value="GTP1OBG"/>
</dbReference>
<proteinExistence type="inferred from homology"/>
<comment type="subcellular location">
    <subcellularLocation>
        <location evidence="2 7">Nucleus</location>
        <location evidence="2 7">Nucleolus</location>
    </subcellularLocation>
</comment>
<dbReference type="PROSITE" id="PS51721">
    <property type="entry name" value="G_CP"/>
    <property type="match status" value="1"/>
</dbReference>
<comment type="caution">
    <text evidence="10">The sequence shown here is derived from an EMBL/GenBank/DDBJ whole genome shotgun (WGS) entry which is preliminary data.</text>
</comment>
<dbReference type="InterPro" id="IPR023179">
    <property type="entry name" value="GTP-bd_ortho_bundle_sf"/>
</dbReference>
<dbReference type="InterPro" id="IPR050755">
    <property type="entry name" value="TRAFAC_YlqF/YawG_RiboMat"/>
</dbReference>
<evidence type="ECO:0000256" key="5">
    <source>
        <dbReference type="ARBA" id="ARBA00023134"/>
    </source>
</evidence>
<feature type="region of interest" description="Disordered" evidence="8">
    <location>
        <begin position="486"/>
        <end position="585"/>
    </location>
</feature>
<dbReference type="CDD" id="cd01858">
    <property type="entry name" value="NGP_1"/>
    <property type="match status" value="1"/>
</dbReference>
<feature type="compositionally biased region" description="Acidic residues" evidence="8">
    <location>
        <begin position="536"/>
        <end position="568"/>
    </location>
</feature>
<comment type="similarity">
    <text evidence="7">Belongs to the TRAFAC class YlqF/YawG GTPase family. NOG2 subfamily.</text>
</comment>
<organism evidence="10 11">
    <name type="scientific">Pseudopithomyces chartarum</name>
    <dbReference type="NCBI Taxonomy" id="1892770"/>
    <lineage>
        <taxon>Eukaryota</taxon>
        <taxon>Fungi</taxon>
        <taxon>Dikarya</taxon>
        <taxon>Ascomycota</taxon>
        <taxon>Pezizomycotina</taxon>
        <taxon>Dothideomycetes</taxon>
        <taxon>Pleosporomycetidae</taxon>
        <taxon>Pleosporales</taxon>
        <taxon>Massarineae</taxon>
        <taxon>Didymosphaeriaceae</taxon>
        <taxon>Pseudopithomyces</taxon>
    </lineage>
</organism>
<sequence>MGTHKKEANRKVREGKTGDGMGNSHYLKESVGQLANAAQVKVKGENFYRSAKKVKVLKRLTDGKAQRNARGDITKAASYQSREAPVARVEPNRKWFNNTRVISQDALDSFRSAIQAQAADPTSYLLKQNKLPMTLINEPKNVNGLKQHQAKIAVESQPFSDTFGPKAQRKRPKLEFESLEALAGRTNDMHDTYLDRLERAKLLSGTSGEVDEETGEFSTAREAIFSKGTSKRIWNELYKVIDSSDVLLHVIDARDPVGTRCRSVEKYVREEAPHKHLVFVLNKVDLVPSKVAAAWVRHLSKEFPTLAFHASINNSFGKGSLISLLRQFSQLHADRKQISVGLIGYPNVGKSSIVNTLRNKPVCTVAPIAGETKVWQYITLMKRIFLIDCPGIVPPNQQDTDEELLLRGSVRVENVEWPAQYVEAVLRRVQPKHLQRTYEVTGYTDATSFLELLCRKMGRLLKGGEPDLDAVARIVLNDWIRGKIPWFTPPPVPEGQTGDAVKGIDGREGKLGEMRKRKRDDGAESVAATTDAGDAVGEDDDEDDDDFEGFSDDDEDVSEEEADEDADDAQTLVAEASEDDKEVDEEVAAISAALNKAKKRQRKE</sequence>
<dbReference type="GO" id="GO:0005730">
    <property type="term" value="C:nucleolus"/>
    <property type="evidence" value="ECO:0007669"/>
    <property type="project" value="UniProtKB-SubCell"/>
</dbReference>
<dbReference type="InterPro" id="IPR030378">
    <property type="entry name" value="G_CP_dom"/>
</dbReference>
<dbReference type="Proteomes" id="UP001280581">
    <property type="component" value="Unassembled WGS sequence"/>
</dbReference>
<protein>
    <recommendedName>
        <fullName evidence="3 7">Nucleolar GTP-binding protein 2</fullName>
    </recommendedName>
</protein>
<evidence type="ECO:0000259" key="9">
    <source>
        <dbReference type="PROSITE" id="PS51721"/>
    </source>
</evidence>
<gene>
    <name evidence="10" type="ORF">GRF29_1g1124189</name>
</gene>
<evidence type="ECO:0000256" key="1">
    <source>
        <dbReference type="ARBA" id="ARBA00003892"/>
    </source>
</evidence>
<keyword evidence="5 7" id="KW-0342">GTP-binding</keyword>
<evidence type="ECO:0000256" key="7">
    <source>
        <dbReference type="RuleBase" id="RU364023"/>
    </source>
</evidence>
<feature type="compositionally biased region" description="Basic and acidic residues" evidence="8">
    <location>
        <begin position="1"/>
        <end position="17"/>
    </location>
</feature>
<keyword evidence="6 7" id="KW-0539">Nucleus</keyword>
<dbReference type="InterPro" id="IPR024929">
    <property type="entry name" value="GNL2_CP_dom"/>
</dbReference>
<dbReference type="Gene3D" id="1.10.1580.10">
    <property type="match status" value="1"/>
</dbReference>
<dbReference type="InterPro" id="IPR006073">
    <property type="entry name" value="GTP-bd"/>
</dbReference>
<feature type="compositionally biased region" description="Basic and acidic residues" evidence="8">
    <location>
        <begin position="502"/>
        <end position="522"/>
    </location>
</feature>
<dbReference type="GO" id="GO:0005525">
    <property type="term" value="F:GTP binding"/>
    <property type="evidence" value="ECO:0007669"/>
    <property type="project" value="UniProtKB-KW"/>
</dbReference>
<dbReference type="EMBL" id="WVTA01000001">
    <property type="protein sequence ID" value="KAK3216833.1"/>
    <property type="molecule type" value="Genomic_DNA"/>
</dbReference>
<keyword evidence="11" id="KW-1185">Reference proteome</keyword>
<evidence type="ECO:0000256" key="8">
    <source>
        <dbReference type="SAM" id="MobiDB-lite"/>
    </source>
</evidence>
<feature type="region of interest" description="Disordered" evidence="8">
    <location>
        <begin position="1"/>
        <end position="25"/>
    </location>
</feature>
<comment type="function">
    <text evidence="1 7">GTPase that associates with pre-60S ribosomal subunits in the nucleolus and is required for their nuclear export and maturation.</text>
</comment>
<dbReference type="Pfam" id="PF08153">
    <property type="entry name" value="NGP1NT"/>
    <property type="match status" value="1"/>
</dbReference>
<accession>A0AAN6RLJ2</accession>
<dbReference type="Pfam" id="PF01926">
    <property type="entry name" value="MMR_HSR1"/>
    <property type="match status" value="1"/>
</dbReference>
<feature type="domain" description="CP-type G" evidence="9">
    <location>
        <begin position="234"/>
        <end position="395"/>
    </location>
</feature>
<name>A0AAN6RLJ2_9PLEO</name>
<dbReference type="InterPro" id="IPR012971">
    <property type="entry name" value="NOG2_N_dom"/>
</dbReference>
<evidence type="ECO:0000256" key="4">
    <source>
        <dbReference type="ARBA" id="ARBA00022741"/>
    </source>
</evidence>
<reference evidence="10 11" key="1">
    <citation type="submission" date="2021-02" db="EMBL/GenBank/DDBJ databases">
        <title>Genome assembly of Pseudopithomyces chartarum.</title>
        <authorList>
            <person name="Jauregui R."/>
            <person name="Singh J."/>
            <person name="Voisey C."/>
        </authorList>
    </citation>
    <scope>NUCLEOTIDE SEQUENCE [LARGE SCALE GENOMIC DNA]</scope>
    <source>
        <strain evidence="10 11">AGR01</strain>
    </source>
</reference>
<dbReference type="SUPFAM" id="SSF52540">
    <property type="entry name" value="P-loop containing nucleoside triphosphate hydrolases"/>
    <property type="match status" value="1"/>
</dbReference>
<evidence type="ECO:0000256" key="2">
    <source>
        <dbReference type="ARBA" id="ARBA00004604"/>
    </source>
</evidence>
<dbReference type="PANTHER" id="PTHR11089">
    <property type="entry name" value="GTP-BINDING PROTEIN-RELATED"/>
    <property type="match status" value="1"/>
</dbReference>